<feature type="domain" description="Thioredoxin-like fold" evidence="2">
    <location>
        <begin position="55"/>
        <end position="145"/>
    </location>
</feature>
<sequence>MRSYRIALFSFIMGIGLLPSAFAQEAEAEFPSVEISDMNGKNINTTAITHPDSSLLILTWKSDVKNSLLCLDAISAMKDKIAQSTRTKVIMINFDSTQDVRNAQSTLKEHQWGFVNYLDPNEEFKKAAAIDYLPVVLVVNPQNKIAYRKAAFYLGDEQLVLEALKKISPR</sequence>
<dbReference type="Proteomes" id="UP000198748">
    <property type="component" value="Unassembled WGS sequence"/>
</dbReference>
<reference evidence="4" key="1">
    <citation type="submission" date="2016-10" db="EMBL/GenBank/DDBJ databases">
        <authorList>
            <person name="Varghese N."/>
            <person name="Submissions S."/>
        </authorList>
    </citation>
    <scope>NUCLEOTIDE SEQUENCE [LARGE SCALE GENOMIC DNA]</scope>
    <source>
        <strain evidence="4">DSM 25329</strain>
    </source>
</reference>
<dbReference type="EMBL" id="FNAN01000007">
    <property type="protein sequence ID" value="SDE85361.1"/>
    <property type="molecule type" value="Genomic_DNA"/>
</dbReference>
<evidence type="ECO:0000313" key="4">
    <source>
        <dbReference type="Proteomes" id="UP000198748"/>
    </source>
</evidence>
<accession>A0A1G7GB69</accession>
<dbReference type="SUPFAM" id="SSF52833">
    <property type="entry name" value="Thioredoxin-like"/>
    <property type="match status" value="1"/>
</dbReference>
<keyword evidence="1" id="KW-0732">Signal</keyword>
<dbReference type="Pfam" id="PF13905">
    <property type="entry name" value="Thioredoxin_8"/>
    <property type="match status" value="1"/>
</dbReference>
<keyword evidence="4" id="KW-1185">Reference proteome</keyword>
<dbReference type="RefSeq" id="WP_090150353.1">
    <property type="nucleotide sequence ID" value="NZ_FNAN01000007.1"/>
</dbReference>
<dbReference type="Gene3D" id="3.40.30.10">
    <property type="entry name" value="Glutaredoxin"/>
    <property type="match status" value="1"/>
</dbReference>
<feature type="signal peptide" evidence="1">
    <location>
        <begin position="1"/>
        <end position="23"/>
    </location>
</feature>
<evidence type="ECO:0000313" key="3">
    <source>
        <dbReference type="EMBL" id="SDE85361.1"/>
    </source>
</evidence>
<name>A0A1G7GB69_9BACT</name>
<evidence type="ECO:0000256" key="1">
    <source>
        <dbReference type="SAM" id="SignalP"/>
    </source>
</evidence>
<gene>
    <name evidence="3" type="ORF">SAMN04487996_107193</name>
</gene>
<protein>
    <submittedName>
        <fullName evidence="3">AhpC/TSA family protein</fullName>
    </submittedName>
</protein>
<dbReference type="STRING" id="659014.SAMN04487996_107193"/>
<proteinExistence type="predicted"/>
<feature type="chain" id="PRO_5011649232" evidence="1">
    <location>
        <begin position="24"/>
        <end position="170"/>
    </location>
</feature>
<organism evidence="3 4">
    <name type="scientific">Dyadobacter soli</name>
    <dbReference type="NCBI Taxonomy" id="659014"/>
    <lineage>
        <taxon>Bacteria</taxon>
        <taxon>Pseudomonadati</taxon>
        <taxon>Bacteroidota</taxon>
        <taxon>Cytophagia</taxon>
        <taxon>Cytophagales</taxon>
        <taxon>Spirosomataceae</taxon>
        <taxon>Dyadobacter</taxon>
    </lineage>
</organism>
<evidence type="ECO:0000259" key="2">
    <source>
        <dbReference type="Pfam" id="PF13905"/>
    </source>
</evidence>
<dbReference type="InterPro" id="IPR012336">
    <property type="entry name" value="Thioredoxin-like_fold"/>
</dbReference>
<dbReference type="InterPro" id="IPR036249">
    <property type="entry name" value="Thioredoxin-like_sf"/>
</dbReference>
<dbReference type="AlphaFoldDB" id="A0A1G7GB69"/>